<organism evidence="3 4">
    <name type="scientific">Anaeromassilibacillus senegalensis</name>
    <dbReference type="NCBI Taxonomy" id="1673717"/>
    <lineage>
        <taxon>Bacteria</taxon>
        <taxon>Bacillati</taxon>
        <taxon>Bacillota</taxon>
        <taxon>Clostridia</taxon>
        <taxon>Eubacteriales</taxon>
        <taxon>Acutalibacteraceae</taxon>
        <taxon>Anaeromassilibacillus</taxon>
    </lineage>
</organism>
<comment type="caution">
    <text evidence="3">The sequence shown here is derived from an EMBL/GenBank/DDBJ whole genome shotgun (WGS) entry which is preliminary data.</text>
</comment>
<name>A0ABS9MLR7_9FIRM</name>
<evidence type="ECO:0000259" key="2">
    <source>
        <dbReference type="PROSITE" id="PS50164"/>
    </source>
</evidence>
<comment type="similarity">
    <text evidence="1">Belongs to the UPF0213 family.</text>
</comment>
<evidence type="ECO:0000313" key="3">
    <source>
        <dbReference type="EMBL" id="MCG4611773.1"/>
    </source>
</evidence>
<accession>A0ABS9MLR7</accession>
<dbReference type="RefSeq" id="WP_087230145.1">
    <property type="nucleotide sequence ID" value="NZ_JAKNHQ010000022.1"/>
</dbReference>
<dbReference type="PANTHER" id="PTHR34477:SF1">
    <property type="entry name" value="UPF0213 PROTEIN YHBQ"/>
    <property type="match status" value="1"/>
</dbReference>
<dbReference type="PANTHER" id="PTHR34477">
    <property type="entry name" value="UPF0213 PROTEIN YHBQ"/>
    <property type="match status" value="1"/>
</dbReference>
<proteinExistence type="inferred from homology"/>
<protein>
    <submittedName>
        <fullName evidence="3">GIY-YIG nuclease family protein</fullName>
    </submittedName>
</protein>
<dbReference type="SUPFAM" id="SSF82771">
    <property type="entry name" value="GIY-YIG endonuclease"/>
    <property type="match status" value="1"/>
</dbReference>
<dbReference type="Gene3D" id="3.40.1440.10">
    <property type="entry name" value="GIY-YIG endonuclease"/>
    <property type="match status" value="1"/>
</dbReference>
<reference evidence="3 4" key="1">
    <citation type="submission" date="2022-01" db="EMBL/GenBank/DDBJ databases">
        <title>Collection of gut derived symbiotic bacterial strains cultured from healthy donors.</title>
        <authorList>
            <person name="Lin H."/>
            <person name="Kohout C."/>
            <person name="Waligurski E."/>
            <person name="Pamer E.G."/>
        </authorList>
    </citation>
    <scope>NUCLEOTIDE SEQUENCE [LARGE SCALE GENOMIC DNA]</scope>
    <source>
        <strain evidence="3 4">DFI.7.58</strain>
    </source>
</reference>
<feature type="domain" description="GIY-YIG" evidence="2">
    <location>
        <begin position="6"/>
        <end position="81"/>
    </location>
</feature>
<dbReference type="Proteomes" id="UP001298681">
    <property type="component" value="Unassembled WGS sequence"/>
</dbReference>
<evidence type="ECO:0000256" key="1">
    <source>
        <dbReference type="ARBA" id="ARBA00007435"/>
    </source>
</evidence>
<dbReference type="CDD" id="cd10456">
    <property type="entry name" value="GIY-YIG_UPF0213"/>
    <property type="match status" value="1"/>
</dbReference>
<keyword evidence="4" id="KW-1185">Reference proteome</keyword>
<dbReference type="EMBL" id="JAKNHQ010000022">
    <property type="protein sequence ID" value="MCG4611773.1"/>
    <property type="molecule type" value="Genomic_DNA"/>
</dbReference>
<evidence type="ECO:0000313" key="4">
    <source>
        <dbReference type="Proteomes" id="UP001298681"/>
    </source>
</evidence>
<sequence>MPEKENGIVVYMLQCIDGTLYTGWTNHLEKRLAAHNAGRGAKYTRSRRPVHLVYQEAQPDRSAALRREAEIKRLTRLQKLALIHGRPLD</sequence>
<dbReference type="InterPro" id="IPR000305">
    <property type="entry name" value="GIY-YIG_endonuc"/>
</dbReference>
<dbReference type="InterPro" id="IPR035901">
    <property type="entry name" value="GIY-YIG_endonuc_sf"/>
</dbReference>
<dbReference type="Pfam" id="PF01541">
    <property type="entry name" value="GIY-YIG"/>
    <property type="match status" value="1"/>
</dbReference>
<dbReference type="PROSITE" id="PS50164">
    <property type="entry name" value="GIY_YIG"/>
    <property type="match status" value="1"/>
</dbReference>
<gene>
    <name evidence="3" type="ORF">L0P57_12630</name>
</gene>
<dbReference type="InterPro" id="IPR050190">
    <property type="entry name" value="UPF0213_domain"/>
</dbReference>